<gene>
    <name evidence="2" type="primary">OJ1311_H06.10-2</name>
</gene>
<proteinExistence type="predicted"/>
<organism evidence="2 3">
    <name type="scientific">Oryza sativa subsp. japonica</name>
    <name type="common">Rice</name>
    <dbReference type="NCBI Taxonomy" id="39947"/>
    <lineage>
        <taxon>Eukaryota</taxon>
        <taxon>Viridiplantae</taxon>
        <taxon>Streptophyta</taxon>
        <taxon>Embryophyta</taxon>
        <taxon>Tracheophyta</taxon>
        <taxon>Spermatophyta</taxon>
        <taxon>Magnoliopsida</taxon>
        <taxon>Liliopsida</taxon>
        <taxon>Poales</taxon>
        <taxon>Poaceae</taxon>
        <taxon>BOP clade</taxon>
        <taxon>Oryzoideae</taxon>
        <taxon>Oryzeae</taxon>
        <taxon>Oryzinae</taxon>
        <taxon>Oryza</taxon>
        <taxon>Oryza sativa</taxon>
    </lineage>
</organism>
<evidence type="ECO:0000313" key="3">
    <source>
        <dbReference type="Proteomes" id="UP000000763"/>
    </source>
</evidence>
<sequence length="78" mass="8587">MFTPQGKGWTGWSTPAPANQRSGGGAPAASAPLGKGKGTTLRVAEMELNHLMATRTWWWTQLLWMLTKTGRTRQCFPL</sequence>
<evidence type="ECO:0000256" key="1">
    <source>
        <dbReference type="SAM" id="MobiDB-lite"/>
    </source>
</evidence>
<protein>
    <submittedName>
        <fullName evidence="2">Uncharacterized protein</fullName>
    </submittedName>
</protein>
<dbReference type="Proteomes" id="UP000000763">
    <property type="component" value="Chromosome 2"/>
</dbReference>
<feature type="region of interest" description="Disordered" evidence="1">
    <location>
        <begin position="1"/>
        <end position="36"/>
    </location>
</feature>
<name>Q6ZFY9_ORYSJ</name>
<evidence type="ECO:0000313" key="2">
    <source>
        <dbReference type="EMBL" id="BAD07766.1"/>
    </source>
</evidence>
<accession>Q6ZFY9</accession>
<dbReference type="EMBL" id="AP004161">
    <property type="protein sequence ID" value="BAD07766.1"/>
    <property type="molecule type" value="Genomic_DNA"/>
</dbReference>
<dbReference type="AlphaFoldDB" id="Q6ZFY9"/>
<feature type="compositionally biased region" description="Polar residues" evidence="1">
    <location>
        <begin position="11"/>
        <end position="21"/>
    </location>
</feature>
<reference evidence="3" key="1">
    <citation type="journal article" date="2005" name="Nature">
        <title>The map-based sequence of the rice genome.</title>
        <authorList>
            <consortium name="International rice genome sequencing project (IRGSP)"/>
            <person name="Matsumoto T."/>
            <person name="Wu J."/>
            <person name="Kanamori H."/>
            <person name="Katayose Y."/>
            <person name="Fujisawa M."/>
            <person name="Namiki N."/>
            <person name="Mizuno H."/>
            <person name="Yamamoto K."/>
            <person name="Antonio B.A."/>
            <person name="Baba T."/>
            <person name="Sakata K."/>
            <person name="Nagamura Y."/>
            <person name="Aoki H."/>
            <person name="Arikawa K."/>
            <person name="Arita K."/>
            <person name="Bito T."/>
            <person name="Chiden Y."/>
            <person name="Fujitsuka N."/>
            <person name="Fukunaka R."/>
            <person name="Hamada M."/>
            <person name="Harada C."/>
            <person name="Hayashi A."/>
            <person name="Hijishita S."/>
            <person name="Honda M."/>
            <person name="Hosokawa S."/>
            <person name="Ichikawa Y."/>
            <person name="Idonuma A."/>
            <person name="Iijima M."/>
            <person name="Ikeda M."/>
            <person name="Ikeno M."/>
            <person name="Ito K."/>
            <person name="Ito S."/>
            <person name="Ito T."/>
            <person name="Ito Y."/>
            <person name="Ito Y."/>
            <person name="Iwabuchi A."/>
            <person name="Kamiya K."/>
            <person name="Karasawa W."/>
            <person name="Kurita K."/>
            <person name="Katagiri S."/>
            <person name="Kikuta A."/>
            <person name="Kobayashi H."/>
            <person name="Kobayashi N."/>
            <person name="Machita K."/>
            <person name="Maehara T."/>
            <person name="Masukawa M."/>
            <person name="Mizubayashi T."/>
            <person name="Mukai Y."/>
            <person name="Nagasaki H."/>
            <person name="Nagata Y."/>
            <person name="Naito S."/>
            <person name="Nakashima M."/>
            <person name="Nakama Y."/>
            <person name="Nakamichi Y."/>
            <person name="Nakamura M."/>
            <person name="Meguro A."/>
            <person name="Negishi M."/>
            <person name="Ohta I."/>
            <person name="Ohta T."/>
            <person name="Okamoto M."/>
            <person name="Ono N."/>
            <person name="Saji S."/>
            <person name="Sakaguchi M."/>
            <person name="Sakai K."/>
            <person name="Shibata M."/>
            <person name="Shimokawa T."/>
            <person name="Song J."/>
            <person name="Takazaki Y."/>
            <person name="Terasawa K."/>
            <person name="Tsugane M."/>
            <person name="Tsuji K."/>
            <person name="Ueda S."/>
            <person name="Waki K."/>
            <person name="Yamagata H."/>
            <person name="Yamamoto M."/>
            <person name="Yamamoto S."/>
            <person name="Yamane H."/>
            <person name="Yoshiki S."/>
            <person name="Yoshihara R."/>
            <person name="Yukawa K."/>
            <person name="Zhong H."/>
            <person name="Yano M."/>
            <person name="Yuan Q."/>
            <person name="Ouyang S."/>
            <person name="Liu J."/>
            <person name="Jones K.M."/>
            <person name="Gansberger K."/>
            <person name="Moffat K."/>
            <person name="Hill J."/>
            <person name="Bera J."/>
            <person name="Fadrosh D."/>
            <person name="Jin S."/>
            <person name="Johri S."/>
            <person name="Kim M."/>
            <person name="Overton L."/>
            <person name="Reardon M."/>
            <person name="Tsitrin T."/>
            <person name="Vuong H."/>
            <person name="Weaver B."/>
            <person name="Ciecko A."/>
            <person name="Tallon L."/>
            <person name="Jackson J."/>
            <person name="Pai G."/>
            <person name="Aken S.V."/>
            <person name="Utterback T."/>
            <person name="Reidmuller S."/>
            <person name="Feldblyum T."/>
            <person name="Hsiao J."/>
            <person name="Zismann V."/>
            <person name="Iobst S."/>
            <person name="de Vazeille A.R."/>
            <person name="Buell C.R."/>
            <person name="Ying K."/>
            <person name="Li Y."/>
            <person name="Lu T."/>
            <person name="Huang Y."/>
            <person name="Zhao Q."/>
            <person name="Feng Q."/>
            <person name="Zhang L."/>
            <person name="Zhu J."/>
            <person name="Weng Q."/>
            <person name="Mu J."/>
            <person name="Lu Y."/>
            <person name="Fan D."/>
            <person name="Liu Y."/>
            <person name="Guan J."/>
            <person name="Zhang Y."/>
            <person name="Yu S."/>
            <person name="Liu X."/>
            <person name="Zhang Y."/>
            <person name="Hong G."/>
            <person name="Han B."/>
            <person name="Choisne N."/>
            <person name="Demange N."/>
            <person name="Orjeda G."/>
            <person name="Samain S."/>
            <person name="Cattolico L."/>
            <person name="Pelletier E."/>
            <person name="Couloux A."/>
            <person name="Segurens B."/>
            <person name="Wincker P."/>
            <person name="D'Hont A."/>
            <person name="Scarpelli C."/>
            <person name="Weissenbach J."/>
            <person name="Salanoubat M."/>
            <person name="Quetier F."/>
            <person name="Yu Y."/>
            <person name="Kim H.R."/>
            <person name="Rambo T."/>
            <person name="Currie J."/>
            <person name="Collura K."/>
            <person name="Luo M."/>
            <person name="Yang T."/>
            <person name="Ammiraju J.S.S."/>
            <person name="Engler F."/>
            <person name="Soderlund C."/>
            <person name="Wing R.A."/>
            <person name="Palmer L.E."/>
            <person name="de la Bastide M."/>
            <person name="Spiegel L."/>
            <person name="Nascimento L."/>
            <person name="Zutavern T."/>
            <person name="O'Shaughnessy A."/>
            <person name="Dike S."/>
            <person name="Dedhia N."/>
            <person name="Preston R."/>
            <person name="Balija V."/>
            <person name="McCombie W.R."/>
            <person name="Chow T."/>
            <person name="Chen H."/>
            <person name="Chung M."/>
            <person name="Chen C."/>
            <person name="Shaw J."/>
            <person name="Wu H."/>
            <person name="Hsiao K."/>
            <person name="Chao Y."/>
            <person name="Chu M."/>
            <person name="Cheng C."/>
            <person name="Hour A."/>
            <person name="Lee P."/>
            <person name="Lin S."/>
            <person name="Lin Y."/>
            <person name="Liou J."/>
            <person name="Liu S."/>
            <person name="Hsing Y."/>
            <person name="Raghuvanshi S."/>
            <person name="Mohanty A."/>
            <person name="Bharti A.K."/>
            <person name="Gaur A."/>
            <person name="Gupta V."/>
            <person name="Kumar D."/>
            <person name="Ravi V."/>
            <person name="Vij S."/>
            <person name="Kapur A."/>
            <person name="Khurana P."/>
            <person name="Khurana P."/>
            <person name="Khurana J.P."/>
            <person name="Tyagi A.K."/>
            <person name="Gaikwad K."/>
            <person name="Singh A."/>
            <person name="Dalal V."/>
            <person name="Srivastava S."/>
            <person name="Dixit A."/>
            <person name="Pal A.K."/>
            <person name="Ghazi I.A."/>
            <person name="Yadav M."/>
            <person name="Pandit A."/>
            <person name="Bhargava A."/>
            <person name="Sureshbabu K."/>
            <person name="Batra K."/>
            <person name="Sharma T.R."/>
            <person name="Mohapatra T."/>
            <person name="Singh N.K."/>
            <person name="Messing J."/>
            <person name="Nelson A.B."/>
            <person name="Fuks G."/>
            <person name="Kavchok S."/>
            <person name="Keizer G."/>
            <person name="Linton E."/>
            <person name="Llaca V."/>
            <person name="Song R."/>
            <person name="Tanyolac B."/>
            <person name="Young S."/>
            <person name="Ho-Il K."/>
            <person name="Hahn J.H."/>
            <person name="Sangsakoo G."/>
            <person name="Vanavichit A."/>
            <person name="de Mattos Luiz.A.T."/>
            <person name="Zimmer P.D."/>
            <person name="Malone G."/>
            <person name="Dellagostin O."/>
            <person name="de Oliveira A.C."/>
            <person name="Bevan M."/>
            <person name="Bancroft I."/>
            <person name="Minx P."/>
            <person name="Cordum H."/>
            <person name="Wilson R."/>
            <person name="Cheng Z."/>
            <person name="Jin W."/>
            <person name="Jiang J."/>
            <person name="Leong S.A."/>
            <person name="Iwama H."/>
            <person name="Gojobori T."/>
            <person name="Itoh T."/>
            <person name="Niimura Y."/>
            <person name="Fujii Y."/>
            <person name="Habara T."/>
            <person name="Sakai H."/>
            <person name="Sato Y."/>
            <person name="Wilson G."/>
            <person name="Kumar K."/>
            <person name="McCouch S."/>
            <person name="Juretic N."/>
            <person name="Hoen D."/>
            <person name="Wright S."/>
            <person name="Bruskiewich R."/>
            <person name="Bureau T."/>
            <person name="Miyao A."/>
            <person name="Hirochika H."/>
            <person name="Nishikawa T."/>
            <person name="Kadowaki K."/>
            <person name="Sugiura M."/>
            <person name="Burr B."/>
            <person name="Sasaki T."/>
        </authorList>
    </citation>
    <scope>NUCLEOTIDE SEQUENCE [LARGE SCALE GENOMIC DNA]</scope>
    <source>
        <strain evidence="3">cv. Nipponbare</strain>
    </source>
</reference>
<reference evidence="3" key="2">
    <citation type="journal article" date="2008" name="Nucleic Acids Res.">
        <title>The rice annotation project database (RAP-DB): 2008 update.</title>
        <authorList>
            <consortium name="The rice annotation project (RAP)"/>
        </authorList>
    </citation>
    <scope>GENOME REANNOTATION</scope>
    <source>
        <strain evidence="3">cv. Nipponbare</strain>
    </source>
</reference>